<evidence type="ECO:0000313" key="1">
    <source>
        <dbReference type="EMBL" id="JAP90034.1"/>
    </source>
</evidence>
<protein>
    <submittedName>
        <fullName evidence="1">Uncharacterized protein</fullName>
    </submittedName>
</protein>
<organism evidence="1">
    <name type="scientific">Trepomonas sp. PC1</name>
    <dbReference type="NCBI Taxonomy" id="1076344"/>
    <lineage>
        <taxon>Eukaryota</taxon>
        <taxon>Metamonada</taxon>
        <taxon>Diplomonadida</taxon>
        <taxon>Hexamitidae</taxon>
        <taxon>Hexamitinae</taxon>
        <taxon>Trepomonas</taxon>
    </lineage>
</organism>
<feature type="non-terminal residue" evidence="1">
    <location>
        <position position="1"/>
    </location>
</feature>
<reference evidence="1" key="1">
    <citation type="submission" date="2015-07" db="EMBL/GenBank/DDBJ databases">
        <title>Adaptation to a free-living lifestyle via gene acquisitions in the diplomonad Trepomonas sp. PC1.</title>
        <authorList>
            <person name="Xu F."/>
            <person name="Jerlstrom-Hultqvist J."/>
            <person name="Kolisko M."/>
            <person name="Simpson A.G.B."/>
            <person name="Roger A.J."/>
            <person name="Svard S.G."/>
            <person name="Andersson J.O."/>
        </authorList>
    </citation>
    <scope>NUCLEOTIDE SEQUENCE</scope>
    <source>
        <strain evidence="1">PC1</strain>
    </source>
</reference>
<dbReference type="EMBL" id="GDID01006572">
    <property type="protein sequence ID" value="JAP90034.1"/>
    <property type="molecule type" value="Transcribed_RNA"/>
</dbReference>
<name>A0A146K2C9_9EUKA</name>
<sequence>QISTNEKDRIFLALPILINLLRESKHSFNITQALTTLTIDLKLKARITKDLETTNYIIQIHLVSGHFLVIDFVSCFELAQKLQQQISIYHLLKLDQQPLCYEMLGLKASMLKSDPDVFYQFYVRFQFIEFLNDTICLESDLSQLKQLFIQNKVDFNPVSIELKQLQQQQISYLRFQKTFIQNVAQPDQLVSLFVQKQQTHFYCDFAVNCLDLQVQIQKLAKKIVKVIQYGAKPTFVEIFQFYTQTEKPTLKAEKANNLRPDRPLVNHLRQINPKVMFYFRNLPAKAEYVDVIALKSFDESIFHTIQKDFPEFVGEKDCFIAEKRILKLLKLKKFVLKETKMELAIRLYQKVMEFYLEALQNEQNLAQEAARETEHFEDFLLQKRVSENCMALAYQYLMQINQIECFPVQNCIYFQIDQQYYKCDFVQLQQFLNKHKQITFRHFCQSFSKFELHDVHFKHERGGYYKLYQLVYPSNHLLLNLQEALKKLSFIEIQTEQPQDVINLLKANIQQIICQQNIQIDLRTIDFASDEGYVVLGFKPTKNKVIQQPSCSNNEKLLMLLKYGSEDFITKTEFFVDPFQLQQFGSVIVVGEWVVVYRK</sequence>
<accession>A0A146K2C9</accession>
<proteinExistence type="predicted"/>
<dbReference type="AlphaFoldDB" id="A0A146K2C9"/>
<gene>
    <name evidence="1" type="ORF">TPC1_30471</name>
</gene>